<dbReference type="EMBL" id="BSXW01000178">
    <property type="protein sequence ID" value="GMF13981.1"/>
    <property type="molecule type" value="Genomic_DNA"/>
</dbReference>
<evidence type="ECO:0000313" key="3">
    <source>
        <dbReference type="Proteomes" id="UP001165083"/>
    </source>
</evidence>
<reference evidence="2" key="1">
    <citation type="submission" date="2023-04" db="EMBL/GenBank/DDBJ databases">
        <title>Phytophthora lilii NBRC 32176.</title>
        <authorList>
            <person name="Ichikawa N."/>
            <person name="Sato H."/>
            <person name="Tonouchi N."/>
        </authorList>
    </citation>
    <scope>NUCLEOTIDE SEQUENCE</scope>
    <source>
        <strain evidence="2">NBRC 32176</strain>
    </source>
</reference>
<organism evidence="2 3">
    <name type="scientific">Phytophthora lilii</name>
    <dbReference type="NCBI Taxonomy" id="2077276"/>
    <lineage>
        <taxon>Eukaryota</taxon>
        <taxon>Sar</taxon>
        <taxon>Stramenopiles</taxon>
        <taxon>Oomycota</taxon>
        <taxon>Peronosporomycetes</taxon>
        <taxon>Peronosporales</taxon>
        <taxon>Peronosporaceae</taxon>
        <taxon>Phytophthora</taxon>
    </lineage>
</organism>
<name>A0A9W6WI67_9STRA</name>
<proteinExistence type="predicted"/>
<feature type="region of interest" description="Disordered" evidence="1">
    <location>
        <begin position="40"/>
        <end position="116"/>
    </location>
</feature>
<feature type="compositionally biased region" description="Low complexity" evidence="1">
    <location>
        <begin position="73"/>
        <end position="85"/>
    </location>
</feature>
<dbReference type="AlphaFoldDB" id="A0A9W6WI67"/>
<keyword evidence="3" id="KW-1185">Reference proteome</keyword>
<dbReference type="Proteomes" id="UP001165083">
    <property type="component" value="Unassembled WGS sequence"/>
</dbReference>
<accession>A0A9W6WI67</accession>
<comment type="caution">
    <text evidence="2">The sequence shown here is derived from an EMBL/GenBank/DDBJ whole genome shotgun (WGS) entry which is preliminary data.</text>
</comment>
<sequence>MPVCHWCEGEVVVRVSSWEGYADGGDADNAVADYSNDRTASTSNIHYRAANNGDADYGTANDKDTENTNAFYATSDHSTADHSTSNDGDTDYTSSNQSAADRPLLRQRPNKVAGTM</sequence>
<evidence type="ECO:0000313" key="2">
    <source>
        <dbReference type="EMBL" id="GMF13981.1"/>
    </source>
</evidence>
<protein>
    <submittedName>
        <fullName evidence="2">Unnamed protein product</fullName>
    </submittedName>
</protein>
<gene>
    <name evidence="2" type="ORF">Plil01_000439900</name>
</gene>
<evidence type="ECO:0000256" key="1">
    <source>
        <dbReference type="SAM" id="MobiDB-lite"/>
    </source>
</evidence>